<protein>
    <recommendedName>
        <fullName evidence="3">Lipoprotein</fullName>
    </recommendedName>
</protein>
<keyword evidence="2" id="KW-1185">Reference proteome</keyword>
<dbReference type="RefSeq" id="WP_376776596.1">
    <property type="nucleotide sequence ID" value="NZ_BAAAVL010000010.1"/>
</dbReference>
<name>A0ABR9IZP8_RHIVS</name>
<comment type="caution">
    <text evidence="1">The sequence shown here is derived from an EMBL/GenBank/DDBJ whole genome shotgun (WGS) entry which is preliminary data.</text>
</comment>
<evidence type="ECO:0008006" key="3">
    <source>
        <dbReference type="Google" id="ProtNLM"/>
    </source>
</evidence>
<sequence length="70" mass="7329">MTRGALLILCLSALVGCGPPLVDKVPDKGALRQGQQVIVTDDSCPPSEMKLVTGGGFGQSNEVECVPKFR</sequence>
<dbReference type="Proteomes" id="UP000620262">
    <property type="component" value="Unassembled WGS sequence"/>
</dbReference>
<dbReference type="InterPro" id="IPR046565">
    <property type="entry name" value="DUF6719"/>
</dbReference>
<gene>
    <name evidence="1" type="ORF">H4W29_005856</name>
</gene>
<proteinExistence type="predicted"/>
<dbReference type="PROSITE" id="PS51257">
    <property type="entry name" value="PROKAR_LIPOPROTEIN"/>
    <property type="match status" value="1"/>
</dbReference>
<dbReference type="Pfam" id="PF20477">
    <property type="entry name" value="DUF6719"/>
    <property type="match status" value="1"/>
</dbReference>
<evidence type="ECO:0000313" key="1">
    <source>
        <dbReference type="EMBL" id="MBE1508611.1"/>
    </source>
</evidence>
<evidence type="ECO:0000313" key="2">
    <source>
        <dbReference type="Proteomes" id="UP000620262"/>
    </source>
</evidence>
<accession>A0ABR9IZP8</accession>
<reference evidence="1 2" key="1">
    <citation type="submission" date="2020-10" db="EMBL/GenBank/DDBJ databases">
        <title>Sequencing the genomes of 1000 actinobacteria strains.</title>
        <authorList>
            <person name="Klenk H.-P."/>
        </authorList>
    </citation>
    <scope>NUCLEOTIDE SEQUENCE [LARGE SCALE GENOMIC DNA]</scope>
    <source>
        <strain evidence="1 2">DSM 7307</strain>
    </source>
</reference>
<organism evidence="1 2">
    <name type="scientific">Rhizobium viscosum</name>
    <name type="common">Arthrobacter viscosus</name>
    <dbReference type="NCBI Taxonomy" id="1673"/>
    <lineage>
        <taxon>Bacteria</taxon>
        <taxon>Pseudomonadati</taxon>
        <taxon>Pseudomonadota</taxon>
        <taxon>Alphaproteobacteria</taxon>
        <taxon>Hyphomicrobiales</taxon>
        <taxon>Rhizobiaceae</taxon>
        <taxon>Rhizobium/Agrobacterium group</taxon>
        <taxon>Rhizobium</taxon>
    </lineage>
</organism>
<dbReference type="EMBL" id="JADBEC010000002">
    <property type="protein sequence ID" value="MBE1508611.1"/>
    <property type="molecule type" value="Genomic_DNA"/>
</dbReference>